<dbReference type="AlphaFoldDB" id="A0A150GYV6"/>
<accession>A0A150GYV6</accession>
<dbReference type="EMBL" id="LSYV01000004">
    <property type="protein sequence ID" value="KXZ55029.1"/>
    <property type="molecule type" value="Genomic_DNA"/>
</dbReference>
<feature type="region of interest" description="Disordered" evidence="1">
    <location>
        <begin position="74"/>
        <end position="98"/>
    </location>
</feature>
<gene>
    <name evidence="2" type="ORF">GPECTOR_3g190</name>
</gene>
<name>A0A150GYV6_GONPE</name>
<comment type="caution">
    <text evidence="2">The sequence shown here is derived from an EMBL/GenBank/DDBJ whole genome shotgun (WGS) entry which is preliminary data.</text>
</comment>
<dbReference type="Proteomes" id="UP000075714">
    <property type="component" value="Unassembled WGS sequence"/>
</dbReference>
<proteinExistence type="predicted"/>
<keyword evidence="3" id="KW-1185">Reference proteome</keyword>
<evidence type="ECO:0000313" key="2">
    <source>
        <dbReference type="EMBL" id="KXZ55029.1"/>
    </source>
</evidence>
<dbReference type="OrthoDB" id="540248at2759"/>
<organism evidence="2 3">
    <name type="scientific">Gonium pectorale</name>
    <name type="common">Green alga</name>
    <dbReference type="NCBI Taxonomy" id="33097"/>
    <lineage>
        <taxon>Eukaryota</taxon>
        <taxon>Viridiplantae</taxon>
        <taxon>Chlorophyta</taxon>
        <taxon>core chlorophytes</taxon>
        <taxon>Chlorophyceae</taxon>
        <taxon>CS clade</taxon>
        <taxon>Chlamydomonadales</taxon>
        <taxon>Volvocaceae</taxon>
        <taxon>Gonium</taxon>
    </lineage>
</organism>
<protein>
    <submittedName>
        <fullName evidence="2">Uncharacterized protein</fullName>
    </submittedName>
</protein>
<evidence type="ECO:0000313" key="3">
    <source>
        <dbReference type="Proteomes" id="UP000075714"/>
    </source>
</evidence>
<sequence>MADTSADLKKGCRVRLSGLSVAVLNGAEGCIVGPPDQESGRHPVKLLRPPEAVAAFPAGVKVKPVNLERVAEVVPSTAKPASSTRKPKNKQQQQMGGMMDPASWAVGLPPAQQAEWFVDCYRMRVDDDYAWGGCNLHGLYDPDATSDSIVADFLVFCKLAAAHRVVPARWDWGACLAQAAGLLGYAFEKADAKDKYGGENVFSAFMGGRSLRATAEVVYGTSCMAGAMGGDDEELAAIQDQVGSMPLGQLLSHRPELFSDVGGAAAWKRLRSGLQRA</sequence>
<evidence type="ECO:0000256" key="1">
    <source>
        <dbReference type="SAM" id="MobiDB-lite"/>
    </source>
</evidence>
<reference evidence="3" key="1">
    <citation type="journal article" date="2016" name="Nat. Commun.">
        <title>The Gonium pectorale genome demonstrates co-option of cell cycle regulation during the evolution of multicellularity.</title>
        <authorList>
            <person name="Hanschen E.R."/>
            <person name="Marriage T.N."/>
            <person name="Ferris P.J."/>
            <person name="Hamaji T."/>
            <person name="Toyoda A."/>
            <person name="Fujiyama A."/>
            <person name="Neme R."/>
            <person name="Noguchi H."/>
            <person name="Minakuchi Y."/>
            <person name="Suzuki M."/>
            <person name="Kawai-Toyooka H."/>
            <person name="Smith D.R."/>
            <person name="Sparks H."/>
            <person name="Anderson J."/>
            <person name="Bakaric R."/>
            <person name="Luria V."/>
            <person name="Karger A."/>
            <person name="Kirschner M.W."/>
            <person name="Durand P.M."/>
            <person name="Michod R.E."/>
            <person name="Nozaki H."/>
            <person name="Olson B.J."/>
        </authorList>
    </citation>
    <scope>NUCLEOTIDE SEQUENCE [LARGE SCALE GENOMIC DNA]</scope>
    <source>
        <strain evidence="3">NIES-2863</strain>
    </source>
</reference>